<accession>A0ABN7WTS7</accession>
<gene>
    <name evidence="1" type="ORF">GMARGA_LOCUS34938</name>
</gene>
<dbReference type="EMBL" id="CAJVQB010062985">
    <property type="protein sequence ID" value="CAG8840484.1"/>
    <property type="molecule type" value="Genomic_DNA"/>
</dbReference>
<sequence length="46" mass="5321">MDQVKHKCQEQVIGVRFIKIINPKGKAIPMKNKALLVRFDRKINSS</sequence>
<name>A0ABN7WTS7_GIGMA</name>
<protein>
    <submittedName>
        <fullName evidence="1">38698_t:CDS:1</fullName>
    </submittedName>
</protein>
<evidence type="ECO:0000313" key="2">
    <source>
        <dbReference type="Proteomes" id="UP000789901"/>
    </source>
</evidence>
<proteinExistence type="predicted"/>
<organism evidence="1 2">
    <name type="scientific">Gigaspora margarita</name>
    <dbReference type="NCBI Taxonomy" id="4874"/>
    <lineage>
        <taxon>Eukaryota</taxon>
        <taxon>Fungi</taxon>
        <taxon>Fungi incertae sedis</taxon>
        <taxon>Mucoromycota</taxon>
        <taxon>Glomeromycotina</taxon>
        <taxon>Glomeromycetes</taxon>
        <taxon>Diversisporales</taxon>
        <taxon>Gigasporaceae</taxon>
        <taxon>Gigaspora</taxon>
    </lineage>
</organism>
<keyword evidence="2" id="KW-1185">Reference proteome</keyword>
<dbReference type="Proteomes" id="UP000789901">
    <property type="component" value="Unassembled WGS sequence"/>
</dbReference>
<comment type="caution">
    <text evidence="1">The sequence shown here is derived from an EMBL/GenBank/DDBJ whole genome shotgun (WGS) entry which is preliminary data.</text>
</comment>
<evidence type="ECO:0000313" key="1">
    <source>
        <dbReference type="EMBL" id="CAG8840484.1"/>
    </source>
</evidence>
<reference evidence="1 2" key="1">
    <citation type="submission" date="2021-06" db="EMBL/GenBank/DDBJ databases">
        <authorList>
            <person name="Kallberg Y."/>
            <person name="Tangrot J."/>
            <person name="Rosling A."/>
        </authorList>
    </citation>
    <scope>NUCLEOTIDE SEQUENCE [LARGE SCALE GENOMIC DNA]</scope>
    <source>
        <strain evidence="1 2">120-4 pot B 10/14</strain>
    </source>
</reference>
<feature type="non-terminal residue" evidence="1">
    <location>
        <position position="46"/>
    </location>
</feature>